<evidence type="ECO:0000313" key="3">
    <source>
        <dbReference type="Proteomes" id="UP001600888"/>
    </source>
</evidence>
<accession>A0ABR4ECF1</accession>
<dbReference type="Proteomes" id="UP001600888">
    <property type="component" value="Unassembled WGS sequence"/>
</dbReference>
<feature type="region of interest" description="Disordered" evidence="1">
    <location>
        <begin position="62"/>
        <end position="125"/>
    </location>
</feature>
<feature type="compositionally biased region" description="Low complexity" evidence="1">
    <location>
        <begin position="106"/>
        <end position="125"/>
    </location>
</feature>
<name>A0ABR4ECF1_9PEZI</name>
<reference evidence="2 3" key="1">
    <citation type="submission" date="2024-03" db="EMBL/GenBank/DDBJ databases">
        <title>A high-quality draft genome sequence of Diaporthe vaccinii, a causative agent of upright dieback and viscid rot disease in cranberry plants.</title>
        <authorList>
            <person name="Sarrasin M."/>
            <person name="Lang B.F."/>
            <person name="Burger G."/>
        </authorList>
    </citation>
    <scope>NUCLEOTIDE SEQUENCE [LARGE SCALE GENOMIC DNA]</scope>
    <source>
        <strain evidence="2 3">IS7</strain>
    </source>
</reference>
<protein>
    <submittedName>
        <fullName evidence="2">Uncharacterized protein</fullName>
    </submittedName>
</protein>
<gene>
    <name evidence="2" type="ORF">FJTKL_12962</name>
</gene>
<comment type="caution">
    <text evidence="2">The sequence shown here is derived from an EMBL/GenBank/DDBJ whole genome shotgun (WGS) entry which is preliminary data.</text>
</comment>
<sequence length="178" mass="19117">MGMPLVTGNLAYQTQHLSISHPHHQLLSSVLCCSPNIPAPSPLHNQPSFYSSCRSRFADKQIPSPETTANKPLLAQSQTKDPSSTHITKCLPSTTPWSPVRPSPTSPSVRTGPSKKPVSLSSSASSSSSLSVSLAWSSARRSPLPVPRSKHCQARLVQGLVRQRKARRSVTADGTCMN</sequence>
<evidence type="ECO:0000256" key="1">
    <source>
        <dbReference type="SAM" id="MobiDB-lite"/>
    </source>
</evidence>
<evidence type="ECO:0000313" key="2">
    <source>
        <dbReference type="EMBL" id="KAL2279986.1"/>
    </source>
</evidence>
<dbReference type="EMBL" id="JBAWTH010000070">
    <property type="protein sequence ID" value="KAL2279986.1"/>
    <property type="molecule type" value="Genomic_DNA"/>
</dbReference>
<feature type="compositionally biased region" description="Polar residues" evidence="1">
    <location>
        <begin position="64"/>
        <end position="87"/>
    </location>
</feature>
<proteinExistence type="predicted"/>
<keyword evidence="3" id="KW-1185">Reference proteome</keyword>
<organism evidence="2 3">
    <name type="scientific">Diaporthe vaccinii</name>
    <dbReference type="NCBI Taxonomy" id="105482"/>
    <lineage>
        <taxon>Eukaryota</taxon>
        <taxon>Fungi</taxon>
        <taxon>Dikarya</taxon>
        <taxon>Ascomycota</taxon>
        <taxon>Pezizomycotina</taxon>
        <taxon>Sordariomycetes</taxon>
        <taxon>Sordariomycetidae</taxon>
        <taxon>Diaporthales</taxon>
        <taxon>Diaporthaceae</taxon>
        <taxon>Diaporthe</taxon>
        <taxon>Diaporthe eres species complex</taxon>
    </lineage>
</organism>